<dbReference type="GO" id="GO:0061630">
    <property type="term" value="F:ubiquitin protein ligase activity"/>
    <property type="evidence" value="ECO:0000318"/>
    <property type="project" value="GO_Central"/>
</dbReference>
<dbReference type="GO" id="GO:0006511">
    <property type="term" value="P:ubiquitin-dependent protein catabolic process"/>
    <property type="evidence" value="ECO:0000318"/>
    <property type="project" value="GO_Central"/>
</dbReference>
<evidence type="ECO:0000259" key="8">
    <source>
        <dbReference type="PROSITE" id="PS50237"/>
    </source>
</evidence>
<evidence type="ECO:0000256" key="3">
    <source>
        <dbReference type="ARBA" id="ARBA00012485"/>
    </source>
</evidence>
<dbReference type="FunFam" id="3.30.2410.10:FF:000020">
    <property type="entry name" value="E3 ubiquitin-protein ligase UPL5"/>
    <property type="match status" value="1"/>
</dbReference>
<dbReference type="AlphaFoldDB" id="A0A1S4DB76"/>
<dbReference type="InterPro" id="IPR050409">
    <property type="entry name" value="E3_ubiq-protein_ligase"/>
</dbReference>
<dbReference type="SMR" id="A0A1S4DB76"/>
<dbReference type="CDD" id="cd00078">
    <property type="entry name" value="HECTc"/>
    <property type="match status" value="1"/>
</dbReference>
<protein>
    <recommendedName>
        <fullName evidence="3">HECT-type E3 ubiquitin transferase</fullName>
        <ecNumber evidence="3">2.3.2.26</ecNumber>
    </recommendedName>
</protein>
<dbReference type="InterPro" id="IPR016024">
    <property type="entry name" value="ARM-type_fold"/>
</dbReference>
<feature type="domain" description="Ubiquitin-like" evidence="7">
    <location>
        <begin position="57"/>
        <end position="133"/>
    </location>
</feature>
<dbReference type="EC" id="2.3.2.26" evidence="3"/>
<dbReference type="Gene3D" id="3.90.1750.10">
    <property type="entry name" value="Hect, E3 ligase catalytic domains"/>
    <property type="match status" value="1"/>
</dbReference>
<dbReference type="InterPro" id="IPR029071">
    <property type="entry name" value="Ubiquitin-like_domsf"/>
</dbReference>
<keyword evidence="5 6" id="KW-0833">Ubl conjugation pathway</keyword>
<comment type="pathway">
    <text evidence="2">Protein modification; protein ubiquitination.</text>
</comment>
<reference evidence="9" key="1">
    <citation type="journal article" date="2014" name="Nat. Commun.">
        <title>The tobacco genome sequence and its comparison with those of tomato and potato.</title>
        <authorList>
            <person name="Sierro N."/>
            <person name="Battey J.N."/>
            <person name="Ouadi S."/>
            <person name="Bakaher N."/>
            <person name="Bovet L."/>
            <person name="Willig A."/>
            <person name="Goepfert S."/>
            <person name="Peitsch M.C."/>
            <person name="Ivanov N.V."/>
        </authorList>
    </citation>
    <scope>NUCLEOTIDE SEQUENCE [LARGE SCALE GENOMIC DNA]</scope>
</reference>
<dbReference type="SUPFAM" id="SSF48371">
    <property type="entry name" value="ARM repeat"/>
    <property type="match status" value="1"/>
</dbReference>
<dbReference type="SMART" id="SM00119">
    <property type="entry name" value="HECTc"/>
    <property type="match status" value="1"/>
</dbReference>
<keyword evidence="4" id="KW-0808">Transferase</keyword>
<dbReference type="Gene3D" id="3.10.20.90">
    <property type="entry name" value="Phosphatidylinositol 3-kinase Catalytic Subunit, Chain A, domain 1"/>
    <property type="match status" value="2"/>
</dbReference>
<dbReference type="PROSITE" id="PS50053">
    <property type="entry name" value="UBIQUITIN_2"/>
    <property type="match status" value="2"/>
</dbReference>
<evidence type="ECO:0000256" key="5">
    <source>
        <dbReference type="ARBA" id="ARBA00022786"/>
    </source>
</evidence>
<name>A0A1S4DB76_TOBAC</name>
<evidence type="ECO:0000256" key="4">
    <source>
        <dbReference type="ARBA" id="ARBA00022679"/>
    </source>
</evidence>
<evidence type="ECO:0000259" key="7">
    <source>
        <dbReference type="PROSITE" id="PS50053"/>
    </source>
</evidence>
<dbReference type="KEGG" id="nta:107827893"/>
<dbReference type="SUPFAM" id="SSF54236">
    <property type="entry name" value="Ubiquitin-like"/>
    <property type="match status" value="2"/>
</dbReference>
<dbReference type="Proteomes" id="UP000790787">
    <property type="component" value="Chromosome 20"/>
</dbReference>
<dbReference type="InterPro" id="IPR035983">
    <property type="entry name" value="Hect_E3_ubiquitin_ligase"/>
</dbReference>
<dbReference type="PRINTS" id="PR00348">
    <property type="entry name" value="UBIQUITIN"/>
</dbReference>
<evidence type="ECO:0000256" key="2">
    <source>
        <dbReference type="ARBA" id="ARBA00004906"/>
    </source>
</evidence>
<dbReference type="PROSITE" id="PS50237">
    <property type="entry name" value="HECT"/>
    <property type="match status" value="1"/>
</dbReference>
<dbReference type="OMA" id="RWVARSH"/>
<sequence>MYQFDAVNNRSTTVYNRSTTTTYKRRLDQIVSSESLAPSPIRMRKDQTLPPSPPIPVQFFVRLFPGGKTLVMRAHSTDPVEFIHHKIMTITGIPAVEQRLIYRGKQLQPEQTLADCGIQKDESMQLVGRLRSVDHPQARQLINGLISLIFDILKSKNPSIPSDSDGIIRMLVGFLTMTPKDTIEKAAEHIKIFISSSAPTALVMLYMSPDGANKFTADKSVRSFISSFKSMLPKRMYILCTPIVLQFCKLLRGAGLDDSLYKFCRSSLGDIVESTGILRRKATTGLLAVKDEIVSSESLVSSPVRMLKDLIRVQFFVRLFPGGKTLVIQAHSTDLVEFIHYKIMRITGIPTADQRLIYKGKQLQSEQTLANCGIQKDESMQLVGRMRSTDHPQAWQLINDLVSLIFDILKSNYPSVPSDSDHIIRTLIQFLTMTPGDNIEKAYEHIKIFVSSSAPAALVMLFMSPDNANKFTADESVRSFVNSFTSMLPKHICVGCARIVLEFCKLLRGAAGLDDCLYNFCRSSLGAIVDSIGIARHTKELLALKDVFVFVCEVVVPELSHALELSKGSVESTGGLSVSIVRDFTEYMLALKKVIPSQILFGTSEAVCVRECIKCLHRILYGLLDKMELCLNKLEAQLGLKEIGKGKPIVPWWSQYLVILKELNSISKLFKGLEKIFWQKMKQSKVSLCFLIVASAKRSNDYRWVLEHKEVTNFEVRRHFAMMMLREVRYGNQALHEMLIDRSQLLEESFEYIRHADPALLRGSLFMEFKHEEATGPGVLREWFFLVCQAIFNSQNALFIACPNDRRRFFPNPASKVDPLHLEYFCFSGRMIALALMHKIQIGVVFDRVFLLQLAGEEISLEDIRDADPYLYSSCKQILEMDPETVDQDILGLTFVCEVEELGSRKVVELCLDGKDTVVNSKNRKKYVNLLIQHLFVTSIAQQVAHFSQGFADITTSRLQTSFFRSLDLEDLDWMLDGNGSAVSVEEWKAHTDYKGYKESDPQISWFWKIVGRMSAEQRKVLLFFWTSIKHLPLEGFGGLASRLYICRISESYDHLPSAQTCFYRIRFPPYQSMAVMQDRLRVITQEHVGCSFGTW</sequence>
<dbReference type="OrthoDB" id="423283at2759"/>
<dbReference type="InterPro" id="IPR000569">
    <property type="entry name" value="HECT_dom"/>
</dbReference>
<dbReference type="InterPro" id="IPR000626">
    <property type="entry name" value="Ubiquitin-like_dom"/>
</dbReference>
<organism evidence="9 10">
    <name type="scientific">Nicotiana tabacum</name>
    <name type="common">Common tobacco</name>
    <dbReference type="NCBI Taxonomy" id="4097"/>
    <lineage>
        <taxon>Eukaryota</taxon>
        <taxon>Viridiplantae</taxon>
        <taxon>Streptophyta</taxon>
        <taxon>Embryophyta</taxon>
        <taxon>Tracheophyta</taxon>
        <taxon>Spermatophyta</taxon>
        <taxon>Magnoliopsida</taxon>
        <taxon>eudicotyledons</taxon>
        <taxon>Gunneridae</taxon>
        <taxon>Pentapetalae</taxon>
        <taxon>asterids</taxon>
        <taxon>lamiids</taxon>
        <taxon>Solanales</taxon>
        <taxon>Solanaceae</taxon>
        <taxon>Nicotianoideae</taxon>
        <taxon>Nicotianeae</taxon>
        <taxon>Nicotiana</taxon>
    </lineage>
</organism>
<evidence type="ECO:0000313" key="9">
    <source>
        <dbReference type="Proteomes" id="UP000790787"/>
    </source>
</evidence>
<dbReference type="Gene3D" id="3.30.2410.10">
    <property type="entry name" value="Hect, E3 ligase catalytic domain"/>
    <property type="match status" value="1"/>
</dbReference>
<accession>A0A1S4DB76</accession>
<dbReference type="FunFam" id="3.30.2160.10:FF:000019">
    <property type="entry name" value="E3 ubiquitin-protein ligase UPL5 isoform A"/>
    <property type="match status" value="1"/>
</dbReference>
<feature type="active site" description="Glycyl thioester intermediate" evidence="6">
    <location>
        <position position="1062"/>
    </location>
</feature>
<gene>
    <name evidence="10" type="primary">LOC107827893</name>
</gene>
<feature type="domain" description="HECT" evidence="8">
    <location>
        <begin position="757"/>
        <end position="1096"/>
    </location>
</feature>
<dbReference type="PaxDb" id="4097-A0A1S4DB76"/>
<dbReference type="Pfam" id="PF00240">
    <property type="entry name" value="ubiquitin"/>
    <property type="match status" value="2"/>
</dbReference>
<dbReference type="RefSeq" id="XP_016510603.1">
    <property type="nucleotide sequence ID" value="XM_016655117.2"/>
</dbReference>
<evidence type="ECO:0000256" key="1">
    <source>
        <dbReference type="ARBA" id="ARBA00000885"/>
    </source>
</evidence>
<dbReference type="STRING" id="4097.A0A1S4DB76"/>
<dbReference type="InterPro" id="IPR019956">
    <property type="entry name" value="Ubiquitin_dom"/>
</dbReference>
<dbReference type="PANTHER" id="PTHR11254:SF430">
    <property type="entry name" value="E3 UBIQUITIN-PROTEIN LIGASE UPL5-LIKE"/>
    <property type="match status" value="1"/>
</dbReference>
<reference evidence="10" key="2">
    <citation type="submission" date="2025-08" db="UniProtKB">
        <authorList>
            <consortium name="RefSeq"/>
        </authorList>
    </citation>
    <scope>IDENTIFICATION</scope>
    <source>
        <tissue evidence="10">Leaf</tissue>
    </source>
</reference>
<dbReference type="RefSeq" id="XP_016510603.1">
    <property type="nucleotide sequence ID" value="XM_016655117.1"/>
</dbReference>
<dbReference type="GeneID" id="107827893"/>
<comment type="catalytic activity">
    <reaction evidence="1">
        <text>S-ubiquitinyl-[E2 ubiquitin-conjugating enzyme]-L-cysteine + [acceptor protein]-L-lysine = [E2 ubiquitin-conjugating enzyme]-L-cysteine + N(6)-ubiquitinyl-[acceptor protein]-L-lysine.</text>
        <dbReference type="EC" id="2.3.2.26"/>
    </reaction>
</comment>
<keyword evidence="9" id="KW-1185">Reference proteome</keyword>
<dbReference type="PANTHER" id="PTHR11254">
    <property type="entry name" value="HECT DOMAIN UBIQUITIN-PROTEIN LIGASE"/>
    <property type="match status" value="1"/>
</dbReference>
<dbReference type="SUPFAM" id="SSF56204">
    <property type="entry name" value="Hect, E3 ligase catalytic domain"/>
    <property type="match status" value="1"/>
</dbReference>
<evidence type="ECO:0000313" key="10">
    <source>
        <dbReference type="RefSeq" id="XP_016510603.1"/>
    </source>
</evidence>
<dbReference type="GO" id="GO:0005737">
    <property type="term" value="C:cytoplasm"/>
    <property type="evidence" value="ECO:0000318"/>
    <property type="project" value="GO_Central"/>
</dbReference>
<dbReference type="SMART" id="SM00213">
    <property type="entry name" value="UBQ"/>
    <property type="match status" value="2"/>
</dbReference>
<feature type="domain" description="Ubiquitin-like" evidence="7">
    <location>
        <begin position="313"/>
        <end position="389"/>
    </location>
</feature>
<proteinExistence type="predicted"/>
<evidence type="ECO:0000256" key="6">
    <source>
        <dbReference type="PROSITE-ProRule" id="PRU00104"/>
    </source>
</evidence>
<dbReference type="Gene3D" id="3.30.2160.10">
    <property type="entry name" value="Hect, E3 ligase catalytic domain"/>
    <property type="match status" value="1"/>
</dbReference>
<dbReference type="Pfam" id="PF00632">
    <property type="entry name" value="HECT"/>
    <property type="match status" value="1"/>
</dbReference>